<keyword evidence="2" id="KW-1277">Toxin-antitoxin system</keyword>
<gene>
    <name evidence="3" type="primary">relG</name>
    <name evidence="3" type="ORF">MELA_00767</name>
</gene>
<evidence type="ECO:0000313" key="3">
    <source>
        <dbReference type="EMBL" id="VUZ84396.1"/>
    </source>
</evidence>
<accession>A0A564ZGZ2</accession>
<dbReference type="Pfam" id="PF05016">
    <property type="entry name" value="ParE_toxin"/>
    <property type="match status" value="1"/>
</dbReference>
<dbReference type="Proteomes" id="UP000334340">
    <property type="component" value="Unassembled WGS sequence"/>
</dbReference>
<dbReference type="PANTHER" id="PTHR35601">
    <property type="entry name" value="TOXIN RELE"/>
    <property type="match status" value="1"/>
</dbReference>
<dbReference type="AlphaFoldDB" id="A0A564ZGZ2"/>
<dbReference type="EC" id="3.1.-.-" evidence="3"/>
<dbReference type="Gene3D" id="3.30.2310.20">
    <property type="entry name" value="RelE-like"/>
    <property type="match status" value="1"/>
</dbReference>
<dbReference type="GO" id="GO:0016787">
    <property type="term" value="F:hydrolase activity"/>
    <property type="evidence" value="ECO:0007669"/>
    <property type="project" value="UniProtKB-KW"/>
</dbReference>
<protein>
    <submittedName>
        <fullName evidence="3">Toxin RelG</fullName>
        <ecNumber evidence="3">3.1.-.-</ecNumber>
    </submittedName>
</protein>
<evidence type="ECO:0000256" key="1">
    <source>
        <dbReference type="ARBA" id="ARBA00006226"/>
    </source>
</evidence>
<dbReference type="PANTHER" id="PTHR35601:SF1">
    <property type="entry name" value="TOXIN RELE"/>
    <property type="match status" value="1"/>
</dbReference>
<sequence length="93" mass="10883">MRPYRARYTAEAAAIIRKLHPTVKAVVRSGIDELLKAPLAGHELQFELSGFRSFRVARYRIIYRINDDESCIEIHYVGPRRDVYESFRDLLSQ</sequence>
<proteinExistence type="inferred from homology"/>
<dbReference type="SUPFAM" id="SSF143011">
    <property type="entry name" value="RelE-like"/>
    <property type="match status" value="1"/>
</dbReference>
<evidence type="ECO:0000313" key="4">
    <source>
        <dbReference type="Proteomes" id="UP000334340"/>
    </source>
</evidence>
<comment type="similarity">
    <text evidence="1">Belongs to the RelE toxin family.</text>
</comment>
<dbReference type="InterPro" id="IPR007712">
    <property type="entry name" value="RelE/ParE_toxin"/>
</dbReference>
<organism evidence="3 4">
    <name type="scientific">Candidatus Methylomirabilis lanthanidiphila</name>
    <dbReference type="NCBI Taxonomy" id="2211376"/>
    <lineage>
        <taxon>Bacteria</taxon>
        <taxon>Candidatus Methylomirabilota</taxon>
        <taxon>Candidatus Methylomirabilia</taxon>
        <taxon>Candidatus Methylomirabilales</taxon>
        <taxon>Candidatus Methylomirabilaceae</taxon>
        <taxon>Candidatus Methylomirabilis</taxon>
    </lineage>
</organism>
<dbReference type="EMBL" id="CABIKM010000011">
    <property type="protein sequence ID" value="VUZ84396.1"/>
    <property type="molecule type" value="Genomic_DNA"/>
</dbReference>
<keyword evidence="4" id="KW-1185">Reference proteome</keyword>
<name>A0A564ZGZ2_9BACT</name>
<evidence type="ECO:0000256" key="2">
    <source>
        <dbReference type="ARBA" id="ARBA00022649"/>
    </source>
</evidence>
<dbReference type="InterPro" id="IPR035093">
    <property type="entry name" value="RelE/ParE_toxin_dom_sf"/>
</dbReference>
<reference evidence="3 4" key="1">
    <citation type="submission" date="2019-07" db="EMBL/GenBank/DDBJ databases">
        <authorList>
            <person name="Cremers G."/>
        </authorList>
    </citation>
    <scope>NUCLEOTIDE SEQUENCE [LARGE SCALE GENOMIC DNA]</scope>
</reference>
<keyword evidence="3" id="KW-0378">Hydrolase</keyword>